<feature type="transmembrane region" description="Helical" evidence="1">
    <location>
        <begin position="12"/>
        <end position="31"/>
    </location>
</feature>
<keyword evidence="1" id="KW-1133">Transmembrane helix</keyword>
<keyword evidence="1" id="KW-0472">Membrane</keyword>
<name>A0A2M7RH71_9BACT</name>
<dbReference type="AlphaFoldDB" id="A0A2M7RH71"/>
<sequence>MEEQKIKKSKKGLLLPLLVVVLIVGGLFYWFEYRPMMDRKNCIKTAIKYYDTTHPYNNLSYLDEIRLRRDAVLSNQSPPAATSTQSANTYNIDDYKSCLRSKGYRY</sequence>
<reference evidence="2 3" key="1">
    <citation type="submission" date="2017-09" db="EMBL/GenBank/DDBJ databases">
        <title>Depth-based differentiation of microbial function through sediment-hosted aquifers and enrichment of novel symbionts in the deep terrestrial subsurface.</title>
        <authorList>
            <person name="Probst A.J."/>
            <person name="Ladd B."/>
            <person name="Jarett J.K."/>
            <person name="Geller-Mcgrath D.E."/>
            <person name="Sieber C.M."/>
            <person name="Emerson J.B."/>
            <person name="Anantharaman K."/>
            <person name="Thomas B.C."/>
            <person name="Malmstrom R."/>
            <person name="Stieglmeier M."/>
            <person name="Klingl A."/>
            <person name="Woyke T."/>
            <person name="Ryan C.M."/>
            <person name="Banfield J.F."/>
        </authorList>
    </citation>
    <scope>NUCLEOTIDE SEQUENCE [LARGE SCALE GENOMIC DNA]</scope>
    <source>
        <strain evidence="2">CG_4_10_14_0_8_um_filter_42_10</strain>
    </source>
</reference>
<dbReference type="Proteomes" id="UP000230779">
    <property type="component" value="Unassembled WGS sequence"/>
</dbReference>
<comment type="caution">
    <text evidence="2">The sequence shown here is derived from an EMBL/GenBank/DDBJ whole genome shotgun (WGS) entry which is preliminary data.</text>
</comment>
<organism evidence="2 3">
    <name type="scientific">Candidatus Kerfeldbacteria bacterium CG_4_10_14_0_8_um_filter_42_10</name>
    <dbReference type="NCBI Taxonomy" id="2014248"/>
    <lineage>
        <taxon>Bacteria</taxon>
        <taxon>Candidatus Kerfeldiibacteriota</taxon>
    </lineage>
</organism>
<keyword evidence="1" id="KW-0812">Transmembrane</keyword>
<evidence type="ECO:0000313" key="2">
    <source>
        <dbReference type="EMBL" id="PIY96098.1"/>
    </source>
</evidence>
<evidence type="ECO:0000313" key="3">
    <source>
        <dbReference type="Proteomes" id="UP000230779"/>
    </source>
</evidence>
<gene>
    <name evidence="2" type="ORF">COY66_05075</name>
</gene>
<dbReference type="EMBL" id="PFMD01000058">
    <property type="protein sequence ID" value="PIY96098.1"/>
    <property type="molecule type" value="Genomic_DNA"/>
</dbReference>
<accession>A0A2M7RH71</accession>
<proteinExistence type="predicted"/>
<evidence type="ECO:0000256" key="1">
    <source>
        <dbReference type="SAM" id="Phobius"/>
    </source>
</evidence>
<protein>
    <submittedName>
        <fullName evidence="2">Uncharacterized protein</fullName>
    </submittedName>
</protein>